<accession>A0A7V2AZ79</accession>
<feature type="domain" description="Glucose-methanol-choline oxidoreductase C-terminal" evidence="7">
    <location>
        <begin position="436"/>
        <end position="557"/>
    </location>
</feature>
<dbReference type="AlphaFoldDB" id="A0A7V2AZ79"/>
<keyword evidence="5" id="KW-0560">Oxidoreductase</keyword>
<protein>
    <submittedName>
        <fullName evidence="8">GMC family oxidoreductase</fullName>
    </submittedName>
</protein>
<dbReference type="InterPro" id="IPR007867">
    <property type="entry name" value="GMC_OxRtase_C"/>
</dbReference>
<comment type="cofactor">
    <cofactor evidence="1">
        <name>FAD</name>
        <dbReference type="ChEBI" id="CHEBI:57692"/>
    </cofactor>
</comment>
<evidence type="ECO:0000256" key="1">
    <source>
        <dbReference type="ARBA" id="ARBA00001974"/>
    </source>
</evidence>
<comment type="caution">
    <text evidence="8">The sequence shown here is derived from an EMBL/GenBank/DDBJ whole genome shotgun (WGS) entry which is preliminary data.</text>
</comment>
<dbReference type="GO" id="GO:0050660">
    <property type="term" value="F:flavin adenine dinucleotide binding"/>
    <property type="evidence" value="ECO:0007669"/>
    <property type="project" value="InterPro"/>
</dbReference>
<dbReference type="InterPro" id="IPR000172">
    <property type="entry name" value="GMC_OxRdtase_N"/>
</dbReference>
<reference evidence="8" key="1">
    <citation type="journal article" date="2020" name="mSystems">
        <title>Genome- and Community-Level Interaction Insights into Carbon Utilization and Element Cycling Functions of Hydrothermarchaeota in Hydrothermal Sediment.</title>
        <authorList>
            <person name="Zhou Z."/>
            <person name="Liu Y."/>
            <person name="Xu W."/>
            <person name="Pan J."/>
            <person name="Luo Z.H."/>
            <person name="Li M."/>
        </authorList>
    </citation>
    <scope>NUCLEOTIDE SEQUENCE [LARGE SCALE GENOMIC DNA]</scope>
    <source>
        <strain evidence="8">SpSt-143</strain>
    </source>
</reference>
<dbReference type="Gene3D" id="3.50.50.60">
    <property type="entry name" value="FAD/NAD(P)-binding domain"/>
    <property type="match status" value="2"/>
</dbReference>
<organism evidence="8">
    <name type="scientific">Rhodothermus marinus</name>
    <name type="common">Rhodothermus obamensis</name>
    <dbReference type="NCBI Taxonomy" id="29549"/>
    <lineage>
        <taxon>Bacteria</taxon>
        <taxon>Pseudomonadati</taxon>
        <taxon>Rhodothermota</taxon>
        <taxon>Rhodothermia</taxon>
        <taxon>Rhodothermales</taxon>
        <taxon>Rhodothermaceae</taxon>
        <taxon>Rhodothermus</taxon>
    </lineage>
</organism>
<comment type="similarity">
    <text evidence="2">Belongs to the GMC oxidoreductase family.</text>
</comment>
<keyword evidence="3" id="KW-0285">Flavoprotein</keyword>
<gene>
    <name evidence="8" type="ORF">ENO59_02400</name>
</gene>
<evidence type="ECO:0000256" key="3">
    <source>
        <dbReference type="ARBA" id="ARBA00022630"/>
    </source>
</evidence>
<keyword evidence="4" id="KW-0274">FAD</keyword>
<feature type="domain" description="Glucose-methanol-choline oxidoreductase N-terminal" evidence="6">
    <location>
        <begin position="17"/>
        <end position="342"/>
    </location>
</feature>
<dbReference type="GO" id="GO:0016614">
    <property type="term" value="F:oxidoreductase activity, acting on CH-OH group of donors"/>
    <property type="evidence" value="ECO:0007669"/>
    <property type="project" value="InterPro"/>
</dbReference>
<dbReference type="EMBL" id="DSGB01000003">
    <property type="protein sequence ID" value="HER95358.1"/>
    <property type="molecule type" value="Genomic_DNA"/>
</dbReference>
<evidence type="ECO:0000259" key="6">
    <source>
        <dbReference type="Pfam" id="PF00732"/>
    </source>
</evidence>
<dbReference type="InterPro" id="IPR036188">
    <property type="entry name" value="FAD/NAD-bd_sf"/>
</dbReference>
<evidence type="ECO:0000313" key="8">
    <source>
        <dbReference type="EMBL" id="HER95358.1"/>
    </source>
</evidence>
<proteinExistence type="inferred from homology"/>
<dbReference type="SUPFAM" id="SSF54373">
    <property type="entry name" value="FAD-linked reductases, C-terminal domain"/>
    <property type="match status" value="1"/>
</dbReference>
<dbReference type="InterPro" id="IPR051473">
    <property type="entry name" value="P2Ox-like"/>
</dbReference>
<dbReference type="PANTHER" id="PTHR42784">
    <property type="entry name" value="PYRANOSE 2-OXIDASE"/>
    <property type="match status" value="1"/>
</dbReference>
<evidence type="ECO:0000256" key="2">
    <source>
        <dbReference type="ARBA" id="ARBA00010790"/>
    </source>
</evidence>
<evidence type="ECO:0000256" key="4">
    <source>
        <dbReference type="ARBA" id="ARBA00022827"/>
    </source>
</evidence>
<evidence type="ECO:0000259" key="7">
    <source>
        <dbReference type="Pfam" id="PF05199"/>
    </source>
</evidence>
<name>A0A7V2AZ79_RHOMR</name>
<dbReference type="Pfam" id="PF00732">
    <property type="entry name" value="GMC_oxred_N"/>
    <property type="match status" value="1"/>
</dbReference>
<dbReference type="Pfam" id="PF05199">
    <property type="entry name" value="GMC_oxred_C"/>
    <property type="match status" value="1"/>
</dbReference>
<sequence length="574" mass="64598">MKKNVYVARQPEVYDAIVVGSGISGGWAAKELCELGLKTLVLERGRPLEHGKDYITEHLPPWQTPFRGQEDRKRMLEDHYIQLQAGPVNEYNIHFFINDRENPYVYDPDKPFLWIRGDQVGGRSIMWGRQSYRWSDLDFEANARDGFGVDWPIRYRDLAPWYDYVERFAGISGQAEGLPQLPDGQFLPPMPMNCVELHVKERIERAFPGRKMTIGRAAVLTQPLNGRAACHYCGICERGCSAGAYFSSLSATLPAARATGNLTLRPNSIVHSVIYDEERDRAVGVRVIDRETKEMLEFYGRVIFLCASTLATTQILLNSKSRRFPNGLGNSSGVLGHYLMDHHFVVGATGEIPGFEDKYYYGNRPNGIYIPRFRNLGDKASKRSDYLRGFGYQGGAYRAGWDRGIDMQGFGVSLKQALRDPGPWIMGLGAWGEMLPRYENYVELDPERTDAWGMPLLRIHCTWSENELAMRKDMAQSAAEMLEAAGAKNIQVYDAIEYAHPGLCIHEMGTARMGRDPKTSVLNAYNQMHDVPNVFVTDGACMASSACQNPSITYMALTARAAHYAVEQLKKGNL</sequence>
<evidence type="ECO:0000256" key="5">
    <source>
        <dbReference type="ARBA" id="ARBA00023002"/>
    </source>
</evidence>
<dbReference type="PANTHER" id="PTHR42784:SF1">
    <property type="entry name" value="PYRANOSE 2-OXIDASE"/>
    <property type="match status" value="1"/>
</dbReference>
<dbReference type="SUPFAM" id="SSF51905">
    <property type="entry name" value="FAD/NAD(P)-binding domain"/>
    <property type="match status" value="1"/>
</dbReference>